<dbReference type="Proteomes" id="UP000294655">
    <property type="component" value="Segment"/>
</dbReference>
<accession>A0A482IHQ5</accession>
<protein>
    <submittedName>
        <fullName evidence="1">Uncharacterized protein</fullName>
    </submittedName>
</protein>
<evidence type="ECO:0000313" key="1">
    <source>
        <dbReference type="EMBL" id="QBP06405.1"/>
    </source>
</evidence>
<dbReference type="KEGG" id="vg:55614879"/>
<dbReference type="RefSeq" id="YP_009844555.1">
    <property type="nucleotide sequence ID" value="NC_048755.1"/>
</dbReference>
<sequence length="64" mass="7346">MQLSLTETEVKLVKEHDPELYAALENQTPVESASGLWMVYQVQPGDWIAINMLLDSLDEYPEHE</sequence>
<reference evidence="1 2" key="1">
    <citation type="submission" date="2019-02" db="EMBL/GenBank/DDBJ databases">
        <authorList>
            <person name="He Y."/>
            <person name="Shi H."/>
            <person name="Li J."/>
            <person name="Sun Y."/>
        </authorList>
    </citation>
    <scope>NUCLEOTIDE SEQUENCE [LARGE SCALE GENOMIC DNA]</scope>
</reference>
<proteinExistence type="predicted"/>
<name>A0A482IHQ5_9CAUD</name>
<dbReference type="GeneID" id="55614879"/>
<organism evidence="1 2">
    <name type="scientific">Stenotrophomonas phage YB07</name>
    <dbReference type="NCBI Taxonomy" id="2555548"/>
    <lineage>
        <taxon>Viruses</taxon>
        <taxon>Duplodnaviria</taxon>
        <taxon>Heunggongvirae</taxon>
        <taxon>Uroviricota</taxon>
        <taxon>Caudoviricetes</taxon>
        <taxon>Menderavirus</taxon>
        <taxon>Menderavirus IMESM1</taxon>
    </lineage>
</organism>
<dbReference type="EMBL" id="MK580972">
    <property type="protein sequence ID" value="QBP06405.1"/>
    <property type="molecule type" value="Genomic_DNA"/>
</dbReference>
<evidence type="ECO:0000313" key="2">
    <source>
        <dbReference type="Proteomes" id="UP000294655"/>
    </source>
</evidence>